<gene>
    <name evidence="3" type="ORF">DFP98_11711</name>
</gene>
<evidence type="ECO:0000313" key="3">
    <source>
        <dbReference type="EMBL" id="RED75039.1"/>
    </source>
</evidence>
<keyword evidence="4" id="KW-1185">Reference proteome</keyword>
<dbReference type="Proteomes" id="UP000256977">
    <property type="component" value="Unassembled WGS sequence"/>
</dbReference>
<dbReference type="InterPro" id="IPR045679">
    <property type="entry name" value="DUF6199"/>
</dbReference>
<dbReference type="RefSeq" id="WP_246016619.1">
    <property type="nucleotide sequence ID" value="NZ_QRDZ01000017.1"/>
</dbReference>
<keyword evidence="1" id="KW-0812">Transmembrane</keyword>
<organism evidence="3 4">
    <name type="scientific">Cohnella phaseoli</name>
    <dbReference type="NCBI Taxonomy" id="456490"/>
    <lineage>
        <taxon>Bacteria</taxon>
        <taxon>Bacillati</taxon>
        <taxon>Bacillota</taxon>
        <taxon>Bacilli</taxon>
        <taxon>Bacillales</taxon>
        <taxon>Paenibacillaceae</taxon>
        <taxon>Cohnella</taxon>
    </lineage>
</organism>
<proteinExistence type="predicted"/>
<dbReference type="AlphaFoldDB" id="A0A3D9JMN8"/>
<name>A0A3D9JMN8_9BACL</name>
<sequence>MFLFTLIPILFIIMGAIGVFFPRISWYLSVGWQFKNAEPSTAALVSARIGGIFAIVAGIFILTSGIFPK</sequence>
<feature type="domain" description="DUF6199" evidence="2">
    <location>
        <begin position="9"/>
        <end position="63"/>
    </location>
</feature>
<keyword evidence="1" id="KW-0472">Membrane</keyword>
<dbReference type="Pfam" id="PF19701">
    <property type="entry name" value="DUF6199"/>
    <property type="match status" value="1"/>
</dbReference>
<protein>
    <recommendedName>
        <fullName evidence="2">DUF6199 domain-containing protein</fullName>
    </recommendedName>
</protein>
<reference evidence="3 4" key="1">
    <citation type="submission" date="2018-07" db="EMBL/GenBank/DDBJ databases">
        <title>Genomic Encyclopedia of Type Strains, Phase III (KMG-III): the genomes of soil and plant-associated and newly described type strains.</title>
        <authorList>
            <person name="Whitman W."/>
        </authorList>
    </citation>
    <scope>NUCLEOTIDE SEQUENCE [LARGE SCALE GENOMIC DNA]</scope>
    <source>
        <strain evidence="3 4">CECT 7287</strain>
    </source>
</reference>
<keyword evidence="1" id="KW-1133">Transmembrane helix</keyword>
<feature type="transmembrane region" description="Helical" evidence="1">
    <location>
        <begin position="42"/>
        <end position="67"/>
    </location>
</feature>
<accession>A0A3D9JMN8</accession>
<evidence type="ECO:0000313" key="4">
    <source>
        <dbReference type="Proteomes" id="UP000256977"/>
    </source>
</evidence>
<evidence type="ECO:0000259" key="2">
    <source>
        <dbReference type="Pfam" id="PF19701"/>
    </source>
</evidence>
<dbReference type="EMBL" id="QRDZ01000017">
    <property type="protein sequence ID" value="RED75039.1"/>
    <property type="molecule type" value="Genomic_DNA"/>
</dbReference>
<evidence type="ECO:0000256" key="1">
    <source>
        <dbReference type="SAM" id="Phobius"/>
    </source>
</evidence>
<comment type="caution">
    <text evidence="3">The sequence shown here is derived from an EMBL/GenBank/DDBJ whole genome shotgun (WGS) entry which is preliminary data.</text>
</comment>